<feature type="compositionally biased region" description="Polar residues" evidence="1">
    <location>
        <begin position="158"/>
        <end position="170"/>
    </location>
</feature>
<feature type="compositionally biased region" description="Basic and acidic residues" evidence="1">
    <location>
        <begin position="120"/>
        <end position="129"/>
    </location>
</feature>
<feature type="compositionally biased region" description="Basic and acidic residues" evidence="1">
    <location>
        <begin position="319"/>
        <end position="332"/>
    </location>
</feature>
<name>A0A2I0X9R8_9ASPA</name>
<dbReference type="PANTHER" id="PTHR31949:SF6">
    <property type="entry name" value="DUF4005 DOMAIN-CONTAINING PROTEIN"/>
    <property type="match status" value="1"/>
</dbReference>
<feature type="compositionally biased region" description="Low complexity" evidence="1">
    <location>
        <begin position="215"/>
        <end position="232"/>
    </location>
</feature>
<gene>
    <name evidence="2" type="ORF">MA16_Dca022228</name>
</gene>
<feature type="compositionally biased region" description="Basic and acidic residues" evidence="1">
    <location>
        <begin position="180"/>
        <end position="189"/>
    </location>
</feature>
<feature type="compositionally biased region" description="Basic and acidic residues" evidence="1">
    <location>
        <begin position="406"/>
        <end position="420"/>
    </location>
</feature>
<feature type="region of interest" description="Disordered" evidence="1">
    <location>
        <begin position="439"/>
        <end position="461"/>
    </location>
</feature>
<keyword evidence="3" id="KW-1185">Reference proteome</keyword>
<feature type="compositionally biased region" description="Low complexity" evidence="1">
    <location>
        <begin position="291"/>
        <end position="301"/>
    </location>
</feature>
<protein>
    <submittedName>
        <fullName evidence="2">Uncharacterized protein</fullName>
    </submittedName>
</protein>
<feature type="compositionally biased region" description="Polar residues" evidence="1">
    <location>
        <begin position="277"/>
        <end position="290"/>
    </location>
</feature>
<feature type="compositionally biased region" description="Basic and acidic residues" evidence="1">
    <location>
        <begin position="450"/>
        <end position="461"/>
    </location>
</feature>
<sequence>MSAGRMRFFPPTSAKKERDEELALFRELFKREREKNMNLLESVSTEFEPVEGNSVVFKISAGKKGDTHGNENEKNDYDWLKTPPATPLFQSLEMDVGQGNNPNMIIHKELPIIPALKPSRFSEKKESKTVSKPPSSPSVASFRSASSSRPDSPDPYTYQLSPPRSITTPIATPRFGSQRFAKESDKEPSAKPLHTGRFLRRKDETLNLRSKSPGSLSVASTATSSRSETAVVNQNAPSIRKADNMVRGKEDSKPVERSINRFSKEGSTKQKPDPKLQTRQIKSVVTKPTPSSRSVTSAISSRPDSPDSKPIKHKVVPKSLEKQVKKTIKDAPPKQNPEFKPNNRTVSPLARSRFPATHPDFPTEAPPNLITSVAPGRSTSATRSRPGVPAMPSAEERRSPSATKTRRPEIEEEKRNEKRGGNNGAVVIGSSMVERMLNARKSTATGKITARGEKASKIRGM</sequence>
<dbReference type="PANTHER" id="PTHR31949">
    <property type="entry name" value="GASTRIC MUCIN-LIKE PROTEIN"/>
    <property type="match status" value="1"/>
</dbReference>
<feature type="compositionally biased region" description="Basic and acidic residues" evidence="1">
    <location>
        <begin position="240"/>
        <end position="276"/>
    </location>
</feature>
<organism evidence="2 3">
    <name type="scientific">Dendrobium catenatum</name>
    <dbReference type="NCBI Taxonomy" id="906689"/>
    <lineage>
        <taxon>Eukaryota</taxon>
        <taxon>Viridiplantae</taxon>
        <taxon>Streptophyta</taxon>
        <taxon>Embryophyta</taxon>
        <taxon>Tracheophyta</taxon>
        <taxon>Spermatophyta</taxon>
        <taxon>Magnoliopsida</taxon>
        <taxon>Liliopsida</taxon>
        <taxon>Asparagales</taxon>
        <taxon>Orchidaceae</taxon>
        <taxon>Epidendroideae</taxon>
        <taxon>Malaxideae</taxon>
        <taxon>Dendrobiinae</taxon>
        <taxon>Dendrobium</taxon>
    </lineage>
</organism>
<evidence type="ECO:0000313" key="3">
    <source>
        <dbReference type="Proteomes" id="UP000233837"/>
    </source>
</evidence>
<accession>A0A2I0X9R8</accession>
<dbReference type="Proteomes" id="UP000233837">
    <property type="component" value="Unassembled WGS sequence"/>
</dbReference>
<dbReference type="GO" id="GO:0055028">
    <property type="term" value="C:cortical microtubule"/>
    <property type="evidence" value="ECO:0007669"/>
    <property type="project" value="TreeGrafter"/>
</dbReference>
<feature type="region of interest" description="Disordered" evidence="1">
    <location>
        <begin position="117"/>
        <end position="427"/>
    </location>
</feature>
<proteinExistence type="predicted"/>
<feature type="compositionally biased region" description="Low complexity" evidence="1">
    <location>
        <begin position="130"/>
        <end position="150"/>
    </location>
</feature>
<dbReference type="EMBL" id="KZ502039">
    <property type="protein sequence ID" value="PKU84651.1"/>
    <property type="molecule type" value="Genomic_DNA"/>
</dbReference>
<reference evidence="2 3" key="2">
    <citation type="journal article" date="2017" name="Nature">
        <title>The Apostasia genome and the evolution of orchids.</title>
        <authorList>
            <person name="Zhang G.Q."/>
            <person name="Liu K.W."/>
            <person name="Li Z."/>
            <person name="Lohaus R."/>
            <person name="Hsiao Y.Y."/>
            <person name="Niu S.C."/>
            <person name="Wang J.Y."/>
            <person name="Lin Y.C."/>
            <person name="Xu Q."/>
            <person name="Chen L.J."/>
            <person name="Yoshida K."/>
            <person name="Fujiwara S."/>
            <person name="Wang Z.W."/>
            <person name="Zhang Y.Q."/>
            <person name="Mitsuda N."/>
            <person name="Wang M."/>
            <person name="Liu G.H."/>
            <person name="Pecoraro L."/>
            <person name="Huang H.X."/>
            <person name="Xiao X.J."/>
            <person name="Lin M."/>
            <person name="Wu X.Y."/>
            <person name="Wu W.L."/>
            <person name="Chen Y.Y."/>
            <person name="Chang S.B."/>
            <person name="Sakamoto S."/>
            <person name="Ohme-Takagi M."/>
            <person name="Yagi M."/>
            <person name="Zeng S.J."/>
            <person name="Shen C.Y."/>
            <person name="Yeh C.M."/>
            <person name="Luo Y.B."/>
            <person name="Tsai W.C."/>
            <person name="Van de Peer Y."/>
            <person name="Liu Z.J."/>
        </authorList>
    </citation>
    <scope>NUCLEOTIDE SEQUENCE [LARGE SCALE GENOMIC DNA]</scope>
    <source>
        <tissue evidence="2">The whole plant</tissue>
    </source>
</reference>
<reference evidence="2 3" key="1">
    <citation type="journal article" date="2016" name="Sci. Rep.">
        <title>The Dendrobium catenatum Lindl. genome sequence provides insights into polysaccharide synthase, floral development and adaptive evolution.</title>
        <authorList>
            <person name="Zhang G.Q."/>
            <person name="Xu Q."/>
            <person name="Bian C."/>
            <person name="Tsai W.C."/>
            <person name="Yeh C.M."/>
            <person name="Liu K.W."/>
            <person name="Yoshida K."/>
            <person name="Zhang L.S."/>
            <person name="Chang S.B."/>
            <person name="Chen F."/>
            <person name="Shi Y."/>
            <person name="Su Y.Y."/>
            <person name="Zhang Y.Q."/>
            <person name="Chen L.J."/>
            <person name="Yin Y."/>
            <person name="Lin M."/>
            <person name="Huang H."/>
            <person name="Deng H."/>
            <person name="Wang Z.W."/>
            <person name="Zhu S.L."/>
            <person name="Zhao X."/>
            <person name="Deng C."/>
            <person name="Niu S.C."/>
            <person name="Huang J."/>
            <person name="Wang M."/>
            <person name="Liu G.H."/>
            <person name="Yang H.J."/>
            <person name="Xiao X.J."/>
            <person name="Hsiao Y.Y."/>
            <person name="Wu W.L."/>
            <person name="Chen Y.Y."/>
            <person name="Mitsuda N."/>
            <person name="Ohme-Takagi M."/>
            <person name="Luo Y.B."/>
            <person name="Van de Peer Y."/>
            <person name="Liu Z.J."/>
        </authorList>
    </citation>
    <scope>NUCLEOTIDE SEQUENCE [LARGE SCALE GENOMIC DNA]</scope>
    <source>
        <tissue evidence="2">The whole plant</tissue>
    </source>
</reference>
<feature type="compositionally biased region" description="Basic and acidic residues" evidence="1">
    <location>
        <begin position="63"/>
        <end position="79"/>
    </location>
</feature>
<evidence type="ECO:0000256" key="1">
    <source>
        <dbReference type="SAM" id="MobiDB-lite"/>
    </source>
</evidence>
<dbReference type="GO" id="GO:0043622">
    <property type="term" value="P:cortical microtubule organization"/>
    <property type="evidence" value="ECO:0007669"/>
    <property type="project" value="TreeGrafter"/>
</dbReference>
<evidence type="ECO:0000313" key="2">
    <source>
        <dbReference type="EMBL" id="PKU84651.1"/>
    </source>
</evidence>
<feature type="region of interest" description="Disordered" evidence="1">
    <location>
        <begin position="62"/>
        <end position="82"/>
    </location>
</feature>
<dbReference type="AlphaFoldDB" id="A0A2I0X9R8"/>